<sequence length="117" mass="13166">MHEMSLMGDILQLIQEDATDKGIQQIDKVELIVGEISNAMPDALRMAFDIFRDQNLHLFTETAELVLHIEEAKAKCVLCELEYRPDQKIALCPSCLVPSGKVLSGETFQILSYEGRN</sequence>
<dbReference type="InterPro" id="IPR000688">
    <property type="entry name" value="HypA/HybF"/>
</dbReference>
<dbReference type="PANTHER" id="PTHR34535">
    <property type="entry name" value="HYDROGENASE MATURATION FACTOR HYPA"/>
    <property type="match status" value="1"/>
</dbReference>
<dbReference type="RefSeq" id="WP_248735812.1">
    <property type="nucleotide sequence ID" value="NZ_CALBWS010000017.1"/>
</dbReference>
<keyword evidence="3 4" id="KW-0862">Zinc</keyword>
<keyword evidence="2 4" id="KW-0479">Metal-binding</keyword>
<gene>
    <name evidence="4 5" type="primary">hypA</name>
    <name evidence="5" type="ORF">BACCIP111895_02715</name>
</gene>
<comment type="function">
    <text evidence="4">Involved in the maturation of [NiFe] hydrogenases. Required for nickel insertion into the metal center of the hydrogenase.</text>
</comment>
<dbReference type="Proteomes" id="UP000838308">
    <property type="component" value="Unassembled WGS sequence"/>
</dbReference>
<protein>
    <recommendedName>
        <fullName evidence="4">Hydrogenase maturation factor HypA</fullName>
    </recommendedName>
</protein>
<feature type="binding site" evidence="4">
    <location>
        <position position="95"/>
    </location>
    <ligand>
        <name>Zn(2+)</name>
        <dbReference type="ChEBI" id="CHEBI:29105"/>
    </ligand>
</feature>
<feature type="binding site" evidence="4">
    <location>
        <position position="2"/>
    </location>
    <ligand>
        <name>Ni(2+)</name>
        <dbReference type="ChEBI" id="CHEBI:49786"/>
    </ligand>
</feature>
<evidence type="ECO:0000256" key="1">
    <source>
        <dbReference type="ARBA" id="ARBA00022596"/>
    </source>
</evidence>
<feature type="binding site" evidence="4">
    <location>
        <position position="76"/>
    </location>
    <ligand>
        <name>Zn(2+)</name>
        <dbReference type="ChEBI" id="CHEBI:29105"/>
    </ligand>
</feature>
<feature type="binding site" evidence="4">
    <location>
        <position position="92"/>
    </location>
    <ligand>
        <name>Zn(2+)</name>
        <dbReference type="ChEBI" id="CHEBI:29105"/>
    </ligand>
</feature>
<evidence type="ECO:0000313" key="6">
    <source>
        <dbReference type="Proteomes" id="UP000838308"/>
    </source>
</evidence>
<proteinExistence type="inferred from homology"/>
<evidence type="ECO:0000256" key="4">
    <source>
        <dbReference type="HAMAP-Rule" id="MF_00213"/>
    </source>
</evidence>
<organism evidence="5 6">
    <name type="scientific">Neobacillus rhizosphaerae</name>
    <dbReference type="NCBI Taxonomy" id="2880965"/>
    <lineage>
        <taxon>Bacteria</taxon>
        <taxon>Bacillati</taxon>
        <taxon>Bacillota</taxon>
        <taxon>Bacilli</taxon>
        <taxon>Bacillales</taxon>
        <taxon>Bacillaceae</taxon>
        <taxon>Neobacillus</taxon>
    </lineage>
</organism>
<dbReference type="Gene3D" id="3.30.2320.80">
    <property type="match status" value="1"/>
</dbReference>
<evidence type="ECO:0000313" key="5">
    <source>
        <dbReference type="EMBL" id="CAH2715531.1"/>
    </source>
</evidence>
<name>A0ABN8KPJ2_9BACI</name>
<reference evidence="5" key="1">
    <citation type="submission" date="2022-04" db="EMBL/GenBank/DDBJ databases">
        <authorList>
            <person name="Criscuolo A."/>
        </authorList>
    </citation>
    <scope>NUCLEOTIDE SEQUENCE</scope>
    <source>
        <strain evidence="5">CIP111895</strain>
    </source>
</reference>
<comment type="similarity">
    <text evidence="4">Belongs to the HypA/HybF family.</text>
</comment>
<dbReference type="Pfam" id="PF01155">
    <property type="entry name" value="HypA"/>
    <property type="match status" value="1"/>
</dbReference>
<accession>A0ABN8KPJ2</accession>
<evidence type="ECO:0000256" key="2">
    <source>
        <dbReference type="ARBA" id="ARBA00022723"/>
    </source>
</evidence>
<dbReference type="PANTHER" id="PTHR34535:SF3">
    <property type="entry name" value="HYDROGENASE MATURATION FACTOR HYPA"/>
    <property type="match status" value="1"/>
</dbReference>
<dbReference type="PIRSF" id="PIRSF004761">
    <property type="entry name" value="Hydrgn_mat_HypA"/>
    <property type="match status" value="1"/>
</dbReference>
<keyword evidence="1 4" id="KW-0533">Nickel</keyword>
<dbReference type="HAMAP" id="MF_00213">
    <property type="entry name" value="HypA_HybF"/>
    <property type="match status" value="1"/>
</dbReference>
<dbReference type="EMBL" id="CALBWS010000017">
    <property type="protein sequence ID" value="CAH2715531.1"/>
    <property type="molecule type" value="Genomic_DNA"/>
</dbReference>
<feature type="binding site" evidence="4">
    <location>
        <position position="79"/>
    </location>
    <ligand>
        <name>Zn(2+)</name>
        <dbReference type="ChEBI" id="CHEBI:29105"/>
    </ligand>
</feature>
<evidence type="ECO:0000256" key="3">
    <source>
        <dbReference type="ARBA" id="ARBA00022833"/>
    </source>
</evidence>
<comment type="caution">
    <text evidence="5">The sequence shown here is derived from an EMBL/GenBank/DDBJ whole genome shotgun (WGS) entry which is preliminary data.</text>
</comment>
<keyword evidence="6" id="KW-1185">Reference proteome</keyword>